<dbReference type="SMART" id="SM01218">
    <property type="entry name" value="FoP_duplication"/>
    <property type="match status" value="1"/>
</dbReference>
<dbReference type="InterPro" id="IPR025715">
    <property type="entry name" value="FoP_C"/>
</dbReference>
<evidence type="ECO:0000259" key="3">
    <source>
        <dbReference type="SMART" id="SM01218"/>
    </source>
</evidence>
<feature type="region of interest" description="Disordered" evidence="2">
    <location>
        <begin position="1"/>
        <end position="24"/>
    </location>
</feature>
<accession>G3INV6</accession>
<name>G3INV6_CRIGR</name>
<dbReference type="InParanoid" id="G3INV6"/>
<evidence type="ECO:0000256" key="2">
    <source>
        <dbReference type="SAM" id="MobiDB-lite"/>
    </source>
</evidence>
<dbReference type="AlphaFoldDB" id="G3INV6"/>
<dbReference type="EMBL" id="JH007482">
    <property type="protein sequence ID" value="EGW15020.1"/>
    <property type="molecule type" value="Genomic_DNA"/>
</dbReference>
<reference evidence="5" key="1">
    <citation type="journal article" date="2011" name="Nat. Biotechnol.">
        <title>The genomic sequence of the Chinese hamster ovary (CHO)-K1 cell line.</title>
        <authorList>
            <person name="Xu X."/>
            <person name="Nagarajan H."/>
            <person name="Lewis N.E."/>
            <person name="Pan S."/>
            <person name="Cai Z."/>
            <person name="Liu X."/>
            <person name="Chen W."/>
            <person name="Xie M."/>
            <person name="Wang W."/>
            <person name="Hammond S."/>
            <person name="Andersen M.R."/>
            <person name="Neff N."/>
            <person name="Passarelli B."/>
            <person name="Koh W."/>
            <person name="Fan H.C."/>
            <person name="Wang J."/>
            <person name="Gui Y."/>
            <person name="Lee K.H."/>
            <person name="Betenbaugh M.J."/>
            <person name="Quake S.R."/>
            <person name="Famili I."/>
            <person name="Palsson B.O."/>
            <person name="Wang J."/>
        </authorList>
    </citation>
    <scope>NUCLEOTIDE SEQUENCE [LARGE SCALE GENOMIC DNA]</scope>
    <source>
        <strain evidence="5">CHO K1 cell line</strain>
    </source>
</reference>
<feature type="domain" description="Chromatin target of PRMT1 protein C-terminal" evidence="3">
    <location>
        <begin position="5"/>
        <end position="62"/>
    </location>
</feature>
<gene>
    <name evidence="4" type="ORF">I79_025647</name>
</gene>
<sequence length="65" mass="7285">MIYPGRESFGGRGQGRGRRRGTLARPVLTKEQLDNQLDAYMSKTKGHLDAELDAYMAQTDPETND</sequence>
<evidence type="ECO:0000313" key="4">
    <source>
        <dbReference type="EMBL" id="EGW15020.1"/>
    </source>
</evidence>
<protein>
    <submittedName>
        <fullName evidence="4">Uncharacterized protein C1orf77-like</fullName>
    </submittedName>
</protein>
<dbReference type="PANTHER" id="PTHR48426:SF1">
    <property type="entry name" value="CHROMATIN TARGET OF PRMT1 PROTEIN"/>
    <property type="match status" value="1"/>
</dbReference>
<dbReference type="Proteomes" id="UP000001075">
    <property type="component" value="Unassembled WGS sequence"/>
</dbReference>
<dbReference type="STRING" id="10029.G3INV6"/>
<keyword evidence="1" id="KW-0694">RNA-binding</keyword>
<dbReference type="Pfam" id="PF13865">
    <property type="entry name" value="FoP_duplication"/>
    <property type="match status" value="1"/>
</dbReference>
<organism evidence="4 5">
    <name type="scientific">Cricetulus griseus</name>
    <name type="common">Chinese hamster</name>
    <name type="synonym">Cricetulus barabensis griseus</name>
    <dbReference type="NCBI Taxonomy" id="10029"/>
    <lineage>
        <taxon>Eukaryota</taxon>
        <taxon>Metazoa</taxon>
        <taxon>Chordata</taxon>
        <taxon>Craniata</taxon>
        <taxon>Vertebrata</taxon>
        <taxon>Euteleostomi</taxon>
        <taxon>Mammalia</taxon>
        <taxon>Eutheria</taxon>
        <taxon>Euarchontoglires</taxon>
        <taxon>Glires</taxon>
        <taxon>Rodentia</taxon>
        <taxon>Myomorpha</taxon>
        <taxon>Muroidea</taxon>
        <taxon>Cricetidae</taxon>
        <taxon>Cricetinae</taxon>
        <taxon>Cricetulus</taxon>
    </lineage>
</organism>
<evidence type="ECO:0000256" key="1">
    <source>
        <dbReference type="ARBA" id="ARBA00022884"/>
    </source>
</evidence>
<evidence type="ECO:0000313" key="5">
    <source>
        <dbReference type="Proteomes" id="UP000001075"/>
    </source>
</evidence>
<dbReference type="InterPro" id="IPR052656">
    <property type="entry name" value="CTOP_PRMT1"/>
</dbReference>
<dbReference type="GO" id="GO:0003723">
    <property type="term" value="F:RNA binding"/>
    <property type="evidence" value="ECO:0007669"/>
    <property type="project" value="UniProtKB-KW"/>
</dbReference>
<proteinExistence type="predicted"/>
<dbReference type="PANTHER" id="PTHR48426">
    <property type="entry name" value="CHROMATIN TARGET OF PRMT1 PROTEIN"/>
    <property type="match status" value="1"/>
</dbReference>